<dbReference type="EMBL" id="WJXZ01000005">
    <property type="protein sequence ID" value="MRS61653.1"/>
    <property type="molecule type" value="Genomic_DNA"/>
</dbReference>
<dbReference type="AlphaFoldDB" id="A0A7K0EII3"/>
<dbReference type="Proteomes" id="UP000441754">
    <property type="component" value="Unassembled WGS sequence"/>
</dbReference>
<reference evidence="1 2" key="1">
    <citation type="journal article" date="2018" name="Antonie Van Leeuwenhoek">
        <title>Larkinella terrae sp. nov., isolated from soil on Jeju Island, South Korea.</title>
        <authorList>
            <person name="Ten L.N."/>
            <person name="Jeon J."/>
            <person name="Park S.J."/>
            <person name="Park S."/>
            <person name="Lee S.Y."/>
            <person name="Kim M.K."/>
            <person name="Jung H.Y."/>
        </authorList>
    </citation>
    <scope>NUCLEOTIDE SEQUENCE [LARGE SCALE GENOMIC DNA]</scope>
    <source>
        <strain evidence="1 2">KCTC 52001</strain>
    </source>
</reference>
<proteinExistence type="predicted"/>
<organism evidence="1 2">
    <name type="scientific">Larkinella terrae</name>
    <dbReference type="NCBI Taxonomy" id="2025311"/>
    <lineage>
        <taxon>Bacteria</taxon>
        <taxon>Pseudomonadati</taxon>
        <taxon>Bacteroidota</taxon>
        <taxon>Cytophagia</taxon>
        <taxon>Cytophagales</taxon>
        <taxon>Spirosomataceae</taxon>
        <taxon>Larkinella</taxon>
    </lineage>
</organism>
<accession>A0A7K0EII3</accession>
<evidence type="ECO:0000313" key="1">
    <source>
        <dbReference type="EMBL" id="MRS61653.1"/>
    </source>
</evidence>
<evidence type="ECO:0000313" key="2">
    <source>
        <dbReference type="Proteomes" id="UP000441754"/>
    </source>
</evidence>
<keyword evidence="2" id="KW-1185">Reference proteome</keyword>
<protein>
    <submittedName>
        <fullName evidence="1">Uncharacterized protein</fullName>
    </submittedName>
</protein>
<dbReference type="RefSeq" id="WP_154175041.1">
    <property type="nucleotide sequence ID" value="NZ_WJXZ01000005.1"/>
</dbReference>
<name>A0A7K0EII3_9BACT</name>
<comment type="caution">
    <text evidence="1">The sequence shown here is derived from an EMBL/GenBank/DDBJ whole genome shotgun (WGS) entry which is preliminary data.</text>
</comment>
<gene>
    <name evidence="1" type="ORF">GJJ30_10170</name>
</gene>
<sequence length="92" mass="11273">MDEQDLLDHIALVEGWTVNEQGRFYTWPLRDFHFATVTEHEGRRKYSIHNGNMDRNPEWVSVVYFKTNSFDWFQDAWQDIRNMEQHQYEATF</sequence>